<dbReference type="OrthoDB" id="9771198at2"/>
<dbReference type="AlphaFoldDB" id="A0A1V4HLU0"/>
<feature type="transmembrane region" description="Helical" evidence="5">
    <location>
        <begin position="7"/>
        <end position="28"/>
    </location>
</feature>
<proteinExistence type="predicted"/>
<dbReference type="STRING" id="1469647.BC351_24135"/>
<dbReference type="EMBL" id="MBTG01000010">
    <property type="protein sequence ID" value="OPH58440.1"/>
    <property type="molecule type" value="Genomic_DNA"/>
</dbReference>
<evidence type="ECO:0000259" key="6">
    <source>
        <dbReference type="Pfam" id="PF00916"/>
    </source>
</evidence>
<feature type="transmembrane region" description="Helical" evidence="5">
    <location>
        <begin position="260"/>
        <end position="282"/>
    </location>
</feature>
<keyword evidence="3 5" id="KW-1133">Transmembrane helix</keyword>
<protein>
    <recommendedName>
        <fullName evidence="6">SLC26A/SulP transporter domain-containing protein</fullName>
    </recommendedName>
</protein>
<evidence type="ECO:0000256" key="5">
    <source>
        <dbReference type="SAM" id="Phobius"/>
    </source>
</evidence>
<feature type="domain" description="SLC26A/SulP transporter" evidence="6">
    <location>
        <begin position="14"/>
        <end position="141"/>
    </location>
</feature>
<feature type="transmembrane region" description="Helical" evidence="5">
    <location>
        <begin position="172"/>
        <end position="191"/>
    </location>
</feature>
<dbReference type="Pfam" id="PF00916">
    <property type="entry name" value="Sulfate_transp"/>
    <property type="match status" value="2"/>
</dbReference>
<evidence type="ECO:0000256" key="1">
    <source>
        <dbReference type="ARBA" id="ARBA00004141"/>
    </source>
</evidence>
<reference evidence="8" key="1">
    <citation type="submission" date="2016-07" db="EMBL/GenBank/DDBJ databases">
        <authorList>
            <person name="Florea S."/>
            <person name="Webb J.S."/>
            <person name="Jaromczyk J."/>
            <person name="Schardl C.L."/>
        </authorList>
    </citation>
    <scope>NUCLEOTIDE SEQUENCE [LARGE SCALE GENOMIC DNA]</scope>
    <source>
        <strain evidence="8">CY1</strain>
    </source>
</reference>
<evidence type="ECO:0000313" key="7">
    <source>
        <dbReference type="EMBL" id="OPH58440.1"/>
    </source>
</evidence>
<keyword evidence="8" id="KW-1185">Reference proteome</keyword>
<feature type="transmembrane region" description="Helical" evidence="5">
    <location>
        <begin position="88"/>
        <end position="106"/>
    </location>
</feature>
<evidence type="ECO:0000256" key="2">
    <source>
        <dbReference type="ARBA" id="ARBA00022692"/>
    </source>
</evidence>
<feature type="domain" description="SLC26A/SulP transporter" evidence="6">
    <location>
        <begin position="143"/>
        <end position="354"/>
    </location>
</feature>
<evidence type="ECO:0000256" key="3">
    <source>
        <dbReference type="ARBA" id="ARBA00022989"/>
    </source>
</evidence>
<accession>A0A1V4HLU0</accession>
<comment type="caution">
    <text evidence="7">The sequence shown here is derived from an EMBL/GenBank/DDBJ whole genome shotgun (WGS) entry which is preliminary data.</text>
</comment>
<evidence type="ECO:0000256" key="4">
    <source>
        <dbReference type="ARBA" id="ARBA00023136"/>
    </source>
</evidence>
<keyword evidence="2 5" id="KW-0812">Transmembrane</keyword>
<feature type="transmembrane region" description="Helical" evidence="5">
    <location>
        <begin position="348"/>
        <end position="381"/>
    </location>
</feature>
<dbReference type="InterPro" id="IPR011547">
    <property type="entry name" value="SLC26A/SulP_dom"/>
</dbReference>
<organism evidence="7 8">
    <name type="scientific">Paenibacillus ferrarius</name>
    <dbReference type="NCBI Taxonomy" id="1469647"/>
    <lineage>
        <taxon>Bacteria</taxon>
        <taxon>Bacillati</taxon>
        <taxon>Bacillota</taxon>
        <taxon>Bacilli</taxon>
        <taxon>Bacillales</taxon>
        <taxon>Paenibacillaceae</taxon>
        <taxon>Paenibacillus</taxon>
    </lineage>
</organism>
<feature type="transmembrane region" description="Helical" evidence="5">
    <location>
        <begin position="118"/>
        <end position="138"/>
    </location>
</feature>
<evidence type="ECO:0000313" key="8">
    <source>
        <dbReference type="Proteomes" id="UP000190626"/>
    </source>
</evidence>
<dbReference type="Proteomes" id="UP000190626">
    <property type="component" value="Unassembled WGS sequence"/>
</dbReference>
<dbReference type="GO" id="GO:0016020">
    <property type="term" value="C:membrane"/>
    <property type="evidence" value="ECO:0007669"/>
    <property type="project" value="UniProtKB-SubCell"/>
</dbReference>
<feature type="transmembrane region" description="Helical" evidence="5">
    <location>
        <begin position="211"/>
        <end position="232"/>
    </location>
</feature>
<keyword evidence="4 5" id="KW-0472">Membrane</keyword>
<dbReference type="PANTHER" id="PTHR43310">
    <property type="entry name" value="SULFATE TRANSPORTER YBAR-RELATED"/>
    <property type="match status" value="1"/>
</dbReference>
<gene>
    <name evidence="7" type="ORF">BC351_24135</name>
</gene>
<comment type="subcellular location">
    <subcellularLocation>
        <location evidence="1">Membrane</location>
        <topology evidence="1">Multi-pass membrane protein</topology>
    </subcellularLocation>
</comment>
<feature type="transmembrane region" description="Helical" evidence="5">
    <location>
        <begin position="144"/>
        <end position="160"/>
    </location>
</feature>
<feature type="transmembrane region" description="Helical" evidence="5">
    <location>
        <begin position="302"/>
        <end position="327"/>
    </location>
</feature>
<dbReference type="InterPro" id="IPR052706">
    <property type="entry name" value="Membrane-Transporter-like"/>
</dbReference>
<dbReference type="RefSeq" id="WP_079412363.1">
    <property type="nucleotide sequence ID" value="NZ_MBTG01000010.1"/>
</dbReference>
<feature type="transmembrane region" description="Helical" evidence="5">
    <location>
        <begin position="34"/>
        <end position="56"/>
    </location>
</feature>
<sequence length="390" mass="41917">MLQRLKGVWLFNVRADVLAGLTATLALIPDSIAFSFIAGVNPMVGVYASVCMLIVLSVFGARPAMLSAAAGSMAVLMTSLVLNHGVEYLFAATLLTGILQWLMGVLKMGRWMNYVPHAVVIGFINALAILIFLSQLKYFHGESWWMGLIVVGTLAIIYLWPKVTKAIPSPLIAVTAMTVLTLFLGGAMTTVGDIAPLTAAWPTLHIPQVAWNLQTLFIILPYSLSLAIVGYFETLLTQNLIDERTGTVTSKEKEMKGQGIANFVSGWFGGMAGCALVAESVINTKLGGRGRLSNLAAGVGLLLLIVAFGKVVALIPMAALIGVMLMVCYEIFDWKYVWAMRRKPKSDGVIMVMTAAVSVVTRDLAKGVAVGVAIHLIMLLYRSRKPANAV</sequence>
<name>A0A1V4HLU0_9BACL</name>
<dbReference type="PANTHER" id="PTHR43310:SF1">
    <property type="entry name" value="SULFATE TRANSPORTER YBAR-RELATED"/>
    <property type="match status" value="1"/>
</dbReference>